<organism evidence="6 7">
    <name type="scientific">Panagrellus redivivus</name>
    <name type="common">Microworm</name>
    <dbReference type="NCBI Taxonomy" id="6233"/>
    <lineage>
        <taxon>Eukaryota</taxon>
        <taxon>Metazoa</taxon>
        <taxon>Ecdysozoa</taxon>
        <taxon>Nematoda</taxon>
        <taxon>Chromadorea</taxon>
        <taxon>Rhabditida</taxon>
        <taxon>Tylenchina</taxon>
        <taxon>Panagrolaimomorpha</taxon>
        <taxon>Panagrolaimoidea</taxon>
        <taxon>Panagrolaimidae</taxon>
        <taxon>Panagrellus</taxon>
    </lineage>
</organism>
<dbReference type="GO" id="GO:0006979">
    <property type="term" value="P:response to oxidative stress"/>
    <property type="evidence" value="ECO:0007669"/>
    <property type="project" value="TreeGrafter"/>
</dbReference>
<evidence type="ECO:0000313" key="6">
    <source>
        <dbReference type="Proteomes" id="UP000492821"/>
    </source>
</evidence>
<evidence type="ECO:0000256" key="1">
    <source>
        <dbReference type="ARBA" id="ARBA00004496"/>
    </source>
</evidence>
<evidence type="ECO:0000256" key="4">
    <source>
        <dbReference type="ARBA" id="ARBA00048082"/>
    </source>
</evidence>
<proteinExistence type="predicted"/>
<accession>A0A7E4V4F0</accession>
<dbReference type="GO" id="GO:0019172">
    <property type="term" value="F:glyoxalase III activity"/>
    <property type="evidence" value="ECO:0007669"/>
    <property type="project" value="UniProtKB-EC"/>
</dbReference>
<dbReference type="InterPro" id="IPR006287">
    <property type="entry name" value="DJ-1"/>
</dbReference>
<protein>
    <recommendedName>
        <fullName evidence="2">D-lactate dehydratase</fullName>
        <ecNumber evidence="2">4.2.1.130</ecNumber>
    </recommendedName>
</protein>
<keyword evidence="6" id="KW-1185">Reference proteome</keyword>
<dbReference type="GO" id="GO:0046295">
    <property type="term" value="P:glycolate biosynthetic process"/>
    <property type="evidence" value="ECO:0007669"/>
    <property type="project" value="UniProtKB-ARBA"/>
</dbReference>
<dbReference type="Gene3D" id="3.40.50.880">
    <property type="match status" value="1"/>
</dbReference>
<name>A0A7E4V4F0_PANRE</name>
<dbReference type="WBParaSite" id="Pan_g16475.t1">
    <property type="protein sequence ID" value="Pan_g16475.t1"/>
    <property type="gene ID" value="Pan_g16475"/>
</dbReference>
<dbReference type="GO" id="GO:0005634">
    <property type="term" value="C:nucleus"/>
    <property type="evidence" value="ECO:0007669"/>
    <property type="project" value="TreeGrafter"/>
</dbReference>
<reference evidence="7" key="2">
    <citation type="submission" date="2020-10" db="UniProtKB">
        <authorList>
            <consortium name="WormBaseParasite"/>
        </authorList>
    </citation>
    <scope>IDENTIFICATION</scope>
</reference>
<keyword evidence="3" id="KW-0963">Cytoplasm</keyword>
<sequence>MAKSALVIVFPGVEDIETSVTVDLLRRAEVNVTTASLNDASTITMSKKTIITPDAKLSDVESKDFDAIIVPGGPGTFEILENAKLGALLKKYEAAGKIVAAICAAPLIFTVHGVGKDGTVTSYPGVRDKIVAAGYAYSDEKVVVSKNIVSSRGPATSFDFALKLIELLKGKESADQVSKAILYTH</sequence>
<dbReference type="GO" id="GO:1902176">
    <property type="term" value="P:negative regulation of oxidative stress-induced intrinsic apoptotic signaling pathway"/>
    <property type="evidence" value="ECO:0007669"/>
    <property type="project" value="UniProtKB-ARBA"/>
</dbReference>
<evidence type="ECO:0000313" key="7">
    <source>
        <dbReference type="WBParaSite" id="Pan_g16475.t1"/>
    </source>
</evidence>
<dbReference type="CDD" id="cd03135">
    <property type="entry name" value="GATase1_DJ-1"/>
    <property type="match status" value="1"/>
</dbReference>
<evidence type="ECO:0000256" key="2">
    <source>
        <dbReference type="ARBA" id="ARBA00013134"/>
    </source>
</evidence>
<comment type="catalytic activity">
    <reaction evidence="4">
        <text>methylglyoxal + H2O = (R)-lactate + H(+)</text>
        <dbReference type="Rhea" id="RHEA:27754"/>
        <dbReference type="ChEBI" id="CHEBI:15377"/>
        <dbReference type="ChEBI" id="CHEBI:15378"/>
        <dbReference type="ChEBI" id="CHEBI:16004"/>
        <dbReference type="ChEBI" id="CHEBI:17158"/>
        <dbReference type="EC" id="4.2.1.130"/>
    </reaction>
</comment>
<dbReference type="GO" id="GO:0036471">
    <property type="term" value="P:cellular response to glyoxal"/>
    <property type="evidence" value="ECO:0007669"/>
    <property type="project" value="UniProtKB-ARBA"/>
</dbReference>
<dbReference type="Proteomes" id="UP000492821">
    <property type="component" value="Unassembled WGS sequence"/>
</dbReference>
<dbReference type="PANTHER" id="PTHR48094">
    <property type="entry name" value="PROTEIN/NUCLEIC ACID DEGLYCASE DJ-1-RELATED"/>
    <property type="match status" value="1"/>
</dbReference>
<dbReference type="PANTHER" id="PTHR48094:SF12">
    <property type="entry name" value="PARKINSON DISEASE PROTEIN 7 HOMOLOG"/>
    <property type="match status" value="1"/>
</dbReference>
<reference evidence="6" key="1">
    <citation type="journal article" date="2013" name="Genetics">
        <title>The draft genome and transcriptome of Panagrellus redivivus are shaped by the harsh demands of a free-living lifestyle.</title>
        <authorList>
            <person name="Srinivasan J."/>
            <person name="Dillman A.R."/>
            <person name="Macchietto M.G."/>
            <person name="Heikkinen L."/>
            <person name="Lakso M."/>
            <person name="Fracchia K.M."/>
            <person name="Antoshechkin I."/>
            <person name="Mortazavi A."/>
            <person name="Wong G."/>
            <person name="Sternberg P.W."/>
        </authorList>
    </citation>
    <scope>NUCLEOTIDE SEQUENCE [LARGE SCALE GENOMIC DNA]</scope>
    <source>
        <strain evidence="6">MT8872</strain>
    </source>
</reference>
<comment type="subcellular location">
    <subcellularLocation>
        <location evidence="1">Cytoplasm</location>
    </subcellularLocation>
</comment>
<dbReference type="GO" id="GO:1903189">
    <property type="term" value="P:glyoxal metabolic process"/>
    <property type="evidence" value="ECO:0007669"/>
    <property type="project" value="UniProtKB-ARBA"/>
</dbReference>
<dbReference type="InterPro" id="IPR029062">
    <property type="entry name" value="Class_I_gatase-like"/>
</dbReference>
<dbReference type="EC" id="4.2.1.130" evidence="2"/>
<dbReference type="SUPFAM" id="SSF52317">
    <property type="entry name" value="Class I glutamine amidotransferase-like"/>
    <property type="match status" value="1"/>
</dbReference>
<dbReference type="Pfam" id="PF01965">
    <property type="entry name" value="DJ-1_PfpI"/>
    <property type="match status" value="1"/>
</dbReference>
<evidence type="ECO:0000259" key="5">
    <source>
        <dbReference type="Pfam" id="PF01965"/>
    </source>
</evidence>
<dbReference type="AlphaFoldDB" id="A0A7E4V4F0"/>
<feature type="domain" description="DJ-1/PfpI" evidence="5">
    <location>
        <begin position="3"/>
        <end position="166"/>
    </location>
</feature>
<dbReference type="InterPro" id="IPR002818">
    <property type="entry name" value="DJ-1/PfpI"/>
</dbReference>
<dbReference type="InterPro" id="IPR050325">
    <property type="entry name" value="Prot/Nucl_acid_deglycase"/>
</dbReference>
<evidence type="ECO:0000256" key="3">
    <source>
        <dbReference type="ARBA" id="ARBA00022490"/>
    </source>
</evidence>
<dbReference type="FunFam" id="3.40.50.880:FF:000022">
    <property type="entry name" value="protein deglycase DJ-1"/>
    <property type="match status" value="1"/>
</dbReference>
<dbReference type="GO" id="GO:0005739">
    <property type="term" value="C:mitochondrion"/>
    <property type="evidence" value="ECO:0007669"/>
    <property type="project" value="TreeGrafter"/>
</dbReference>
<dbReference type="NCBIfam" id="TIGR01383">
    <property type="entry name" value="not_thiJ"/>
    <property type="match status" value="1"/>
</dbReference>